<accession>A0A7K1Y2B7</accession>
<reference evidence="1 2" key="1">
    <citation type="submission" date="2019-11" db="EMBL/GenBank/DDBJ databases">
        <title>Pedobacter sp. HMF7056 Genome sequencing and assembly.</title>
        <authorList>
            <person name="Kang H."/>
            <person name="Kim H."/>
            <person name="Joh K."/>
        </authorList>
    </citation>
    <scope>NUCLEOTIDE SEQUENCE [LARGE SCALE GENOMIC DNA]</scope>
    <source>
        <strain evidence="1 2">HMF7056</strain>
    </source>
</reference>
<evidence type="ECO:0008006" key="3">
    <source>
        <dbReference type="Google" id="ProtNLM"/>
    </source>
</evidence>
<sequence length="387" mass="44350">MQEKGLRILHHSPFKAKPFGHGGERRTAQVVELLQRRGFILDSLNWEHSDSKPTIYKLLRAPLYALYFVKFCIEARIFIKPFPQEILFIGFSYRYFVTSVKPMLKNNYHAFIWESTYDRFFLLAFLLKKHKLPVFAIPHNLESLVPGRKSFLHSKTAPAWLPNEMKMLKSTALHTFAIAREEEWLLNLHGVKAHYLPYYPVTEVVNYFEEIRKKRRSTGNFLLIGTATNLPTYLGMKKLIDNLEGRLGEVVIDLAGYGTERFNAEYSGLANFNILGTLSNEVLQQKLAGCKGVVLYNQPSSGVLTKVIEFMLSGIPLVVDPGSARSYYNLDGLFIYNDVGDLTHLLKHFDTGRSTTEGKMEILKMSAFEDYFITTIVNCRPNTEISK</sequence>
<protein>
    <recommendedName>
        <fullName evidence="3">Glycosyltransferase</fullName>
    </recommendedName>
</protein>
<dbReference type="RefSeq" id="WP_160908433.1">
    <property type="nucleotide sequence ID" value="NZ_WVHS01000005.1"/>
</dbReference>
<gene>
    <name evidence="1" type="ORF">GS398_19150</name>
</gene>
<evidence type="ECO:0000313" key="1">
    <source>
        <dbReference type="EMBL" id="MXV17424.1"/>
    </source>
</evidence>
<dbReference type="SUPFAM" id="SSF53756">
    <property type="entry name" value="UDP-Glycosyltransferase/glycogen phosphorylase"/>
    <property type="match status" value="1"/>
</dbReference>
<comment type="caution">
    <text evidence="1">The sequence shown here is derived from an EMBL/GenBank/DDBJ whole genome shotgun (WGS) entry which is preliminary data.</text>
</comment>
<dbReference type="EMBL" id="WVHS01000005">
    <property type="protein sequence ID" value="MXV17424.1"/>
    <property type="molecule type" value="Genomic_DNA"/>
</dbReference>
<dbReference type="AlphaFoldDB" id="A0A7K1Y2B7"/>
<organism evidence="1 2">
    <name type="scientific">Hufsiella ginkgonis</name>
    <dbReference type="NCBI Taxonomy" id="2695274"/>
    <lineage>
        <taxon>Bacteria</taxon>
        <taxon>Pseudomonadati</taxon>
        <taxon>Bacteroidota</taxon>
        <taxon>Sphingobacteriia</taxon>
        <taxon>Sphingobacteriales</taxon>
        <taxon>Sphingobacteriaceae</taxon>
        <taxon>Hufsiella</taxon>
    </lineage>
</organism>
<dbReference type="Proteomes" id="UP000451233">
    <property type="component" value="Unassembled WGS sequence"/>
</dbReference>
<proteinExistence type="predicted"/>
<name>A0A7K1Y2B7_9SPHI</name>
<evidence type="ECO:0000313" key="2">
    <source>
        <dbReference type="Proteomes" id="UP000451233"/>
    </source>
</evidence>
<keyword evidence="2" id="KW-1185">Reference proteome</keyword>